<proteinExistence type="predicted"/>
<organism evidence="1 2">
    <name type="scientific">Oryza sativa subsp. japonica</name>
    <name type="common">Rice</name>
    <dbReference type="NCBI Taxonomy" id="39947"/>
    <lineage>
        <taxon>Eukaryota</taxon>
        <taxon>Viridiplantae</taxon>
        <taxon>Streptophyta</taxon>
        <taxon>Embryophyta</taxon>
        <taxon>Tracheophyta</taxon>
        <taxon>Spermatophyta</taxon>
        <taxon>Magnoliopsida</taxon>
        <taxon>Liliopsida</taxon>
        <taxon>Poales</taxon>
        <taxon>Poaceae</taxon>
        <taxon>BOP clade</taxon>
        <taxon>Oryzoideae</taxon>
        <taxon>Oryzeae</taxon>
        <taxon>Oryzinae</taxon>
        <taxon>Oryza</taxon>
        <taxon>Oryza sativa</taxon>
    </lineage>
</organism>
<sequence>MNGNLRQPPRKTLHGCYKVTRCLGRVFAVMDWESAWE</sequence>
<dbReference type="EMBL" id="AP008214">
    <property type="protein sequence ID" value="BAH94260.1"/>
    <property type="molecule type" value="Genomic_DNA"/>
</dbReference>
<name>C7J636_ORYSJ</name>
<evidence type="ECO:0000313" key="2">
    <source>
        <dbReference type="Proteomes" id="UP000000763"/>
    </source>
</evidence>
<accession>C7J636</accession>
<gene>
    <name evidence="1" type="ordered locus">Os08g0351250</name>
</gene>
<dbReference type="AlphaFoldDB" id="C7J636"/>
<dbReference type="KEGG" id="dosa:Os08g0351250"/>
<reference evidence="2" key="2">
    <citation type="journal article" date="2008" name="Nucleic Acids Res.">
        <title>The rice annotation project database (RAP-DB): 2008 update.</title>
        <authorList>
            <consortium name="The rice annotation project (RAP)"/>
        </authorList>
    </citation>
    <scope>GENOME REANNOTATION</scope>
    <source>
        <strain evidence="2">cv. Nipponbare</strain>
    </source>
</reference>
<protein>
    <submittedName>
        <fullName evidence="1">Os08g0351250 protein</fullName>
    </submittedName>
</protein>
<reference evidence="1 2" key="1">
    <citation type="journal article" date="2005" name="Nature">
        <title>The map-based sequence of the rice genome.</title>
        <authorList>
            <consortium name="International rice genome sequencing project (IRGSP)"/>
            <person name="Matsumoto T."/>
            <person name="Wu J."/>
            <person name="Kanamori H."/>
            <person name="Katayose Y."/>
            <person name="Fujisawa M."/>
            <person name="Namiki N."/>
            <person name="Mizuno H."/>
            <person name="Yamamoto K."/>
            <person name="Antonio B.A."/>
            <person name="Baba T."/>
            <person name="Sakata K."/>
            <person name="Nagamura Y."/>
            <person name="Aoki H."/>
            <person name="Arikawa K."/>
            <person name="Arita K."/>
            <person name="Bito T."/>
            <person name="Chiden Y."/>
            <person name="Fujitsuka N."/>
            <person name="Fukunaka R."/>
            <person name="Hamada M."/>
            <person name="Harada C."/>
            <person name="Hayashi A."/>
            <person name="Hijishita S."/>
            <person name="Honda M."/>
            <person name="Hosokawa S."/>
            <person name="Ichikawa Y."/>
            <person name="Idonuma A."/>
            <person name="Iijima M."/>
            <person name="Ikeda M."/>
            <person name="Ikeno M."/>
            <person name="Ito K."/>
            <person name="Ito S."/>
            <person name="Ito T."/>
            <person name="Ito Y."/>
            <person name="Ito Y."/>
            <person name="Iwabuchi A."/>
            <person name="Kamiya K."/>
            <person name="Karasawa W."/>
            <person name="Kurita K."/>
            <person name="Katagiri S."/>
            <person name="Kikuta A."/>
            <person name="Kobayashi H."/>
            <person name="Kobayashi N."/>
            <person name="Machita K."/>
            <person name="Maehara T."/>
            <person name="Masukawa M."/>
            <person name="Mizubayashi T."/>
            <person name="Mukai Y."/>
            <person name="Nagasaki H."/>
            <person name="Nagata Y."/>
            <person name="Naito S."/>
            <person name="Nakashima M."/>
            <person name="Nakama Y."/>
            <person name="Nakamichi Y."/>
            <person name="Nakamura M."/>
            <person name="Meguro A."/>
            <person name="Negishi M."/>
            <person name="Ohta I."/>
            <person name="Ohta T."/>
            <person name="Okamoto M."/>
            <person name="Ono N."/>
            <person name="Saji S."/>
            <person name="Sakaguchi M."/>
            <person name="Sakai K."/>
            <person name="Shibata M."/>
            <person name="Shimokawa T."/>
            <person name="Song J."/>
            <person name="Takazaki Y."/>
            <person name="Terasawa K."/>
            <person name="Tsugane M."/>
            <person name="Tsuji K."/>
            <person name="Ueda S."/>
            <person name="Waki K."/>
            <person name="Yamagata H."/>
            <person name="Yamamoto M."/>
            <person name="Yamamoto S."/>
            <person name="Yamane H."/>
            <person name="Yoshiki S."/>
            <person name="Yoshihara R."/>
            <person name="Yukawa K."/>
            <person name="Zhong H."/>
            <person name="Yano M."/>
            <person name="Yuan Q."/>
            <person name="Ouyang S."/>
            <person name="Liu J."/>
            <person name="Jones K.M."/>
            <person name="Gansberger K."/>
            <person name="Moffat K."/>
            <person name="Hill J."/>
            <person name="Bera J."/>
            <person name="Fadrosh D."/>
            <person name="Jin S."/>
            <person name="Johri S."/>
            <person name="Kim M."/>
            <person name="Overton L."/>
            <person name="Reardon M."/>
            <person name="Tsitrin T."/>
            <person name="Vuong H."/>
            <person name="Weaver B."/>
            <person name="Ciecko A."/>
            <person name="Tallon L."/>
            <person name="Jackson J."/>
            <person name="Pai G."/>
            <person name="Aken S.V."/>
            <person name="Utterback T."/>
            <person name="Reidmuller S."/>
            <person name="Feldblyum T."/>
            <person name="Hsiao J."/>
            <person name="Zismann V."/>
            <person name="Iobst S."/>
            <person name="de Vazeille A.R."/>
            <person name="Buell C.R."/>
            <person name="Ying K."/>
            <person name="Li Y."/>
            <person name="Lu T."/>
            <person name="Huang Y."/>
            <person name="Zhao Q."/>
            <person name="Feng Q."/>
            <person name="Zhang L."/>
            <person name="Zhu J."/>
            <person name="Weng Q."/>
            <person name="Mu J."/>
            <person name="Lu Y."/>
            <person name="Fan D."/>
            <person name="Liu Y."/>
            <person name="Guan J."/>
            <person name="Zhang Y."/>
            <person name="Yu S."/>
            <person name="Liu X."/>
            <person name="Zhang Y."/>
            <person name="Hong G."/>
            <person name="Han B."/>
            <person name="Choisne N."/>
            <person name="Demange N."/>
            <person name="Orjeda G."/>
            <person name="Samain S."/>
            <person name="Cattolico L."/>
            <person name="Pelletier E."/>
            <person name="Couloux A."/>
            <person name="Segurens B."/>
            <person name="Wincker P."/>
            <person name="D'Hont A."/>
            <person name="Scarpelli C."/>
            <person name="Weissenbach J."/>
            <person name="Salanoubat M."/>
            <person name="Quetier F."/>
            <person name="Yu Y."/>
            <person name="Kim H.R."/>
            <person name="Rambo T."/>
            <person name="Currie J."/>
            <person name="Collura K."/>
            <person name="Luo M."/>
            <person name="Yang T."/>
            <person name="Ammiraju J.S.S."/>
            <person name="Engler F."/>
            <person name="Soderlund C."/>
            <person name="Wing R.A."/>
            <person name="Palmer L.E."/>
            <person name="de la Bastide M."/>
            <person name="Spiegel L."/>
            <person name="Nascimento L."/>
            <person name="Zutavern T."/>
            <person name="O'Shaughnessy A."/>
            <person name="Dike S."/>
            <person name="Dedhia N."/>
            <person name="Preston R."/>
            <person name="Balija V."/>
            <person name="McCombie W.R."/>
            <person name="Chow T."/>
            <person name="Chen H."/>
            <person name="Chung M."/>
            <person name="Chen C."/>
            <person name="Shaw J."/>
            <person name="Wu H."/>
            <person name="Hsiao K."/>
            <person name="Chao Y."/>
            <person name="Chu M."/>
            <person name="Cheng C."/>
            <person name="Hour A."/>
            <person name="Lee P."/>
            <person name="Lin S."/>
            <person name="Lin Y."/>
            <person name="Liou J."/>
            <person name="Liu S."/>
            <person name="Hsing Y."/>
            <person name="Raghuvanshi S."/>
            <person name="Mohanty A."/>
            <person name="Bharti A.K."/>
            <person name="Gaur A."/>
            <person name="Gupta V."/>
            <person name="Kumar D."/>
            <person name="Ravi V."/>
            <person name="Vij S."/>
            <person name="Kapur A."/>
            <person name="Khurana P."/>
            <person name="Khurana P."/>
            <person name="Khurana J.P."/>
            <person name="Tyagi A.K."/>
            <person name="Gaikwad K."/>
            <person name="Singh A."/>
            <person name="Dalal V."/>
            <person name="Srivastava S."/>
            <person name="Dixit A."/>
            <person name="Pal A.K."/>
            <person name="Ghazi I.A."/>
            <person name="Yadav M."/>
            <person name="Pandit A."/>
            <person name="Bhargava A."/>
            <person name="Sureshbabu K."/>
            <person name="Batra K."/>
            <person name="Sharma T.R."/>
            <person name="Mohapatra T."/>
            <person name="Singh N.K."/>
            <person name="Messing J."/>
            <person name="Nelson A.B."/>
            <person name="Fuks G."/>
            <person name="Kavchok S."/>
            <person name="Keizer G."/>
            <person name="Linton E."/>
            <person name="Llaca V."/>
            <person name="Song R."/>
            <person name="Tanyolac B."/>
            <person name="Young S."/>
            <person name="Ho-Il K."/>
            <person name="Hahn J.H."/>
            <person name="Sangsakoo G."/>
            <person name="Vanavichit A."/>
            <person name="de Mattos Luiz.A.T."/>
            <person name="Zimmer P.D."/>
            <person name="Malone G."/>
            <person name="Dellagostin O."/>
            <person name="de Oliveira A.C."/>
            <person name="Bevan M."/>
            <person name="Bancroft I."/>
            <person name="Minx P."/>
            <person name="Cordum H."/>
            <person name="Wilson R."/>
            <person name="Cheng Z."/>
            <person name="Jin W."/>
            <person name="Jiang J."/>
            <person name="Leong S.A."/>
            <person name="Iwama H."/>
            <person name="Gojobori T."/>
            <person name="Itoh T."/>
            <person name="Niimura Y."/>
            <person name="Fujii Y."/>
            <person name="Habara T."/>
            <person name="Sakai H."/>
            <person name="Sato Y."/>
            <person name="Wilson G."/>
            <person name="Kumar K."/>
            <person name="McCouch S."/>
            <person name="Juretic N."/>
            <person name="Hoen D."/>
            <person name="Wright S."/>
            <person name="Bruskiewich R."/>
            <person name="Bureau T."/>
            <person name="Miyao A."/>
            <person name="Hirochika H."/>
            <person name="Nishikawa T."/>
            <person name="Kadowaki K."/>
            <person name="Sugiura M."/>
            <person name="Burr B."/>
            <person name="Sasaki T."/>
        </authorList>
    </citation>
    <scope>NUCLEOTIDE SEQUENCE [LARGE SCALE GENOMIC DNA]</scope>
    <source>
        <strain evidence="2">cv. Nipponbare</strain>
    </source>
</reference>
<dbReference type="Proteomes" id="UP000000763">
    <property type="component" value="Chromosome 8"/>
</dbReference>
<evidence type="ECO:0000313" key="1">
    <source>
        <dbReference type="EMBL" id="BAH94260.1"/>
    </source>
</evidence>